<name>A0ABR2Z6X6_9AGAR</name>
<dbReference type="Proteomes" id="UP001437256">
    <property type="component" value="Unassembled WGS sequence"/>
</dbReference>
<gene>
    <name evidence="1" type="ORF">AAF712_016053</name>
</gene>
<proteinExistence type="predicted"/>
<accession>A0ABR2Z6X6</accession>
<sequence length="84" mass="9164">FPKIEATFGIEPTAPLPEVIIVGQTITAGWFRYDRTEPFDIALVYLHIDNAPFATQTLASNLPITQYADGTQHGTVTLMPTTTG</sequence>
<reference evidence="1 2" key="1">
    <citation type="submission" date="2024-05" db="EMBL/GenBank/DDBJ databases">
        <title>A draft genome resource for the thread blight pathogen Marasmius tenuissimus strain MS-2.</title>
        <authorList>
            <person name="Yulfo-Soto G.E."/>
            <person name="Baruah I.K."/>
            <person name="Amoako-Attah I."/>
            <person name="Bukari Y."/>
            <person name="Meinhardt L.W."/>
            <person name="Bailey B.A."/>
            <person name="Cohen S.P."/>
        </authorList>
    </citation>
    <scope>NUCLEOTIDE SEQUENCE [LARGE SCALE GENOMIC DNA]</scope>
    <source>
        <strain evidence="1 2">MS-2</strain>
    </source>
</reference>
<evidence type="ECO:0000313" key="1">
    <source>
        <dbReference type="EMBL" id="KAL0057311.1"/>
    </source>
</evidence>
<dbReference type="EMBL" id="JBBXMP010000591">
    <property type="protein sequence ID" value="KAL0057311.1"/>
    <property type="molecule type" value="Genomic_DNA"/>
</dbReference>
<feature type="non-terminal residue" evidence="1">
    <location>
        <position position="84"/>
    </location>
</feature>
<protein>
    <submittedName>
        <fullName evidence="1">Uncharacterized protein</fullName>
    </submittedName>
</protein>
<feature type="non-terminal residue" evidence="1">
    <location>
        <position position="1"/>
    </location>
</feature>
<comment type="caution">
    <text evidence="1">The sequence shown here is derived from an EMBL/GenBank/DDBJ whole genome shotgun (WGS) entry which is preliminary data.</text>
</comment>
<evidence type="ECO:0000313" key="2">
    <source>
        <dbReference type="Proteomes" id="UP001437256"/>
    </source>
</evidence>
<keyword evidence="2" id="KW-1185">Reference proteome</keyword>
<organism evidence="1 2">
    <name type="scientific">Marasmius tenuissimus</name>
    <dbReference type="NCBI Taxonomy" id="585030"/>
    <lineage>
        <taxon>Eukaryota</taxon>
        <taxon>Fungi</taxon>
        <taxon>Dikarya</taxon>
        <taxon>Basidiomycota</taxon>
        <taxon>Agaricomycotina</taxon>
        <taxon>Agaricomycetes</taxon>
        <taxon>Agaricomycetidae</taxon>
        <taxon>Agaricales</taxon>
        <taxon>Marasmiineae</taxon>
        <taxon>Marasmiaceae</taxon>
        <taxon>Marasmius</taxon>
    </lineage>
</organism>